<accession>A0A381UQP2</accession>
<reference evidence="1" key="1">
    <citation type="submission" date="2018-05" db="EMBL/GenBank/DDBJ databases">
        <authorList>
            <person name="Lanie J.A."/>
            <person name="Ng W.-L."/>
            <person name="Kazmierczak K.M."/>
            <person name="Andrzejewski T.M."/>
            <person name="Davidsen T.M."/>
            <person name="Wayne K.J."/>
            <person name="Tettelin H."/>
            <person name="Glass J.I."/>
            <person name="Rusch D."/>
            <person name="Podicherti R."/>
            <person name="Tsui H.-C.T."/>
            <person name="Winkler M.E."/>
        </authorList>
    </citation>
    <scope>NUCLEOTIDE SEQUENCE</scope>
</reference>
<organism evidence="1">
    <name type="scientific">marine metagenome</name>
    <dbReference type="NCBI Taxonomy" id="408172"/>
    <lineage>
        <taxon>unclassified sequences</taxon>
        <taxon>metagenomes</taxon>
        <taxon>ecological metagenomes</taxon>
    </lineage>
</organism>
<gene>
    <name evidence="1" type="ORF">METZ01_LOCUS83333</name>
</gene>
<protein>
    <submittedName>
        <fullName evidence="1">Uncharacterized protein</fullName>
    </submittedName>
</protein>
<evidence type="ECO:0000313" key="1">
    <source>
        <dbReference type="EMBL" id="SVA30479.1"/>
    </source>
</evidence>
<name>A0A381UQP2_9ZZZZ</name>
<sequence length="74" mass="8707">MRDITQPKGLRIVRVIPLDMDVPASRRNVDVCNEQHETNVRWLLRNLAVRNSEHPEFEKTITKLKSMARRLVSK</sequence>
<proteinExistence type="predicted"/>
<dbReference type="AlphaFoldDB" id="A0A381UQP2"/>
<dbReference type="EMBL" id="UINC01006931">
    <property type="protein sequence ID" value="SVA30479.1"/>
    <property type="molecule type" value="Genomic_DNA"/>
</dbReference>